<dbReference type="InterPro" id="IPR029063">
    <property type="entry name" value="SAM-dependent_MTases_sf"/>
</dbReference>
<dbReference type="SUPFAM" id="SSF53335">
    <property type="entry name" value="S-adenosyl-L-methionine-dependent methyltransferases"/>
    <property type="match status" value="1"/>
</dbReference>
<dbReference type="AlphaFoldDB" id="A0A840YYK6"/>
<name>A0A840YYK6_9SPHN</name>
<dbReference type="GO" id="GO:0008168">
    <property type="term" value="F:methyltransferase activity"/>
    <property type="evidence" value="ECO:0007669"/>
    <property type="project" value="UniProtKB-KW"/>
</dbReference>
<dbReference type="Proteomes" id="UP000554342">
    <property type="component" value="Unassembled WGS sequence"/>
</dbReference>
<feature type="domain" description="Methyltransferase" evidence="1">
    <location>
        <begin position="45"/>
        <end position="138"/>
    </location>
</feature>
<comment type="caution">
    <text evidence="2">The sequence shown here is derived from an EMBL/GenBank/DDBJ whole genome shotgun (WGS) entry which is preliminary data.</text>
</comment>
<dbReference type="EMBL" id="JACIJI010000002">
    <property type="protein sequence ID" value="MBB5718602.1"/>
    <property type="molecule type" value="Genomic_DNA"/>
</dbReference>
<dbReference type="GO" id="GO:0032259">
    <property type="term" value="P:methylation"/>
    <property type="evidence" value="ECO:0007669"/>
    <property type="project" value="UniProtKB-KW"/>
</dbReference>
<keyword evidence="2" id="KW-0489">Methyltransferase</keyword>
<dbReference type="Pfam" id="PF13649">
    <property type="entry name" value="Methyltransf_25"/>
    <property type="match status" value="1"/>
</dbReference>
<evidence type="ECO:0000259" key="1">
    <source>
        <dbReference type="Pfam" id="PF13649"/>
    </source>
</evidence>
<protein>
    <submittedName>
        <fullName evidence="2">Cyclopropane fatty-acyl-phospholipid synthase-like methyltransferase</fullName>
    </submittedName>
</protein>
<reference evidence="2 3" key="1">
    <citation type="submission" date="2020-08" db="EMBL/GenBank/DDBJ databases">
        <title>Genomic Encyclopedia of Type Strains, Phase IV (KMG-IV): sequencing the most valuable type-strain genomes for metagenomic binning, comparative biology and taxonomic classification.</title>
        <authorList>
            <person name="Goeker M."/>
        </authorList>
    </citation>
    <scope>NUCLEOTIDE SEQUENCE [LARGE SCALE GENOMIC DNA]</scope>
    <source>
        <strain evidence="2 3">DSM 27203</strain>
    </source>
</reference>
<evidence type="ECO:0000313" key="2">
    <source>
        <dbReference type="EMBL" id="MBB5718602.1"/>
    </source>
</evidence>
<dbReference type="Gene3D" id="3.40.50.150">
    <property type="entry name" value="Vaccinia Virus protein VP39"/>
    <property type="match status" value="1"/>
</dbReference>
<gene>
    <name evidence="2" type="ORF">FHR23_001525</name>
</gene>
<organism evidence="2 3">
    <name type="scientific">Stakelama sediminis</name>
    <dbReference type="NCBI Taxonomy" id="463200"/>
    <lineage>
        <taxon>Bacteria</taxon>
        <taxon>Pseudomonadati</taxon>
        <taxon>Pseudomonadota</taxon>
        <taxon>Alphaproteobacteria</taxon>
        <taxon>Sphingomonadales</taxon>
        <taxon>Sphingomonadaceae</taxon>
        <taxon>Stakelama</taxon>
    </lineage>
</organism>
<keyword evidence="2" id="KW-0808">Transferase</keyword>
<evidence type="ECO:0000313" key="3">
    <source>
        <dbReference type="Proteomes" id="UP000554342"/>
    </source>
</evidence>
<proteinExistence type="predicted"/>
<keyword evidence="3" id="KW-1185">Reference proteome</keyword>
<dbReference type="CDD" id="cd02440">
    <property type="entry name" value="AdoMet_MTases"/>
    <property type="match status" value="1"/>
</dbReference>
<accession>A0A840YYK6</accession>
<dbReference type="InterPro" id="IPR041698">
    <property type="entry name" value="Methyltransf_25"/>
</dbReference>
<dbReference type="RefSeq" id="WP_343043056.1">
    <property type="nucleotide sequence ID" value="NZ_BAABIF010000013.1"/>
</dbReference>
<sequence length="211" mass="23813">MNWSIDMEGRDRWNSRFDTDEYIFGTQPNRFLTQQAHRLPAGSKVLAIADGEGRNGVWLAEQGHRVTSVDISERGQAKAARLAQERGVTLDLRIEDVVEWDYPDAAFDAVVGIFIQFTAPEGRKRMFSGMKRATRPGGLILLEGYRPKQLDYATGGPKQLENLYTEELLRHHFGDWSIEHLESYDREISEGAGHHGMSALIDLVAQRPAMA</sequence>